<feature type="compositionally biased region" description="Acidic residues" evidence="13">
    <location>
        <begin position="318"/>
        <end position="352"/>
    </location>
</feature>
<dbReference type="InterPro" id="IPR023753">
    <property type="entry name" value="FAD/NAD-binding_dom"/>
</dbReference>
<evidence type="ECO:0000256" key="8">
    <source>
        <dbReference type="ARBA" id="ARBA00022723"/>
    </source>
</evidence>
<dbReference type="PANTHER" id="PTHR43809">
    <property type="entry name" value="NITRITE REDUCTASE (NADH) LARGE SUBUNIT"/>
    <property type="match status" value="1"/>
</dbReference>
<comment type="cofactor">
    <cofactor evidence="2">
        <name>[4Fe-4S] cluster</name>
        <dbReference type="ChEBI" id="CHEBI:49883"/>
    </cofactor>
</comment>
<feature type="compositionally biased region" description="Low complexity" evidence="13">
    <location>
        <begin position="714"/>
        <end position="732"/>
    </location>
</feature>
<evidence type="ECO:0000256" key="4">
    <source>
        <dbReference type="ARBA" id="ARBA00005096"/>
    </source>
</evidence>
<dbReference type="SUPFAM" id="SSF51905">
    <property type="entry name" value="FAD/NAD(P)-binding domain"/>
    <property type="match status" value="2"/>
</dbReference>
<dbReference type="GO" id="GO:0046872">
    <property type="term" value="F:metal ion binding"/>
    <property type="evidence" value="ECO:0007669"/>
    <property type="project" value="UniProtKB-KW"/>
</dbReference>
<dbReference type="InterPro" id="IPR041575">
    <property type="entry name" value="Rubredoxin_C"/>
</dbReference>
<gene>
    <name evidence="18" type="ORF">GF068_26995</name>
</gene>
<feature type="compositionally biased region" description="Acidic residues" evidence="13">
    <location>
        <begin position="802"/>
        <end position="813"/>
    </location>
</feature>
<dbReference type="InterPro" id="IPR041854">
    <property type="entry name" value="BFD-like_2Fe2S-bd_dom_sf"/>
</dbReference>
<dbReference type="Gene3D" id="3.30.390.30">
    <property type="match status" value="1"/>
</dbReference>
<feature type="transmembrane region" description="Helical" evidence="14">
    <location>
        <begin position="955"/>
        <end position="975"/>
    </location>
</feature>
<feature type="compositionally biased region" description="Basic and acidic residues" evidence="13">
    <location>
        <begin position="623"/>
        <end position="632"/>
    </location>
</feature>
<dbReference type="AlphaFoldDB" id="A0A6N7PXG0"/>
<evidence type="ECO:0000256" key="12">
    <source>
        <dbReference type="ARBA" id="ARBA00023014"/>
    </source>
</evidence>
<evidence type="ECO:0000256" key="7">
    <source>
        <dbReference type="ARBA" id="ARBA00022630"/>
    </source>
</evidence>
<evidence type="ECO:0000256" key="1">
    <source>
        <dbReference type="ARBA" id="ARBA00001929"/>
    </source>
</evidence>
<evidence type="ECO:0000256" key="5">
    <source>
        <dbReference type="ARBA" id="ARBA00010429"/>
    </source>
</evidence>
<keyword evidence="8" id="KW-0479">Metal-binding</keyword>
<keyword evidence="14" id="KW-0472">Membrane</keyword>
<keyword evidence="14" id="KW-1133">Transmembrane helix</keyword>
<keyword evidence="12" id="KW-0411">Iron-sulfur</keyword>
<dbReference type="Proteomes" id="UP000440224">
    <property type="component" value="Unassembled WGS sequence"/>
</dbReference>
<accession>A0A6N7PXG0</accession>
<dbReference type="OrthoDB" id="9768666at2"/>
<dbReference type="Gene3D" id="1.10.10.1100">
    <property type="entry name" value="BFD-like [2Fe-2S]-binding domain"/>
    <property type="match status" value="1"/>
</dbReference>
<evidence type="ECO:0000259" key="17">
    <source>
        <dbReference type="Pfam" id="PF18267"/>
    </source>
</evidence>
<feature type="domain" description="NADH-rubredoxin oxidoreductase C-terminal" evidence="17">
    <location>
        <begin position="455"/>
        <end position="518"/>
    </location>
</feature>
<reference evidence="18 19" key="1">
    <citation type="submission" date="2019-10" db="EMBL/GenBank/DDBJ databases">
        <title>A soil myxobacterium in the family Polyangiaceae.</title>
        <authorList>
            <person name="Li Y."/>
            <person name="Wang J."/>
        </authorList>
    </citation>
    <scope>NUCLEOTIDE SEQUENCE [LARGE SCALE GENOMIC DNA]</scope>
    <source>
        <strain evidence="18 19">DSM 14734</strain>
    </source>
</reference>
<dbReference type="PRINTS" id="PR00368">
    <property type="entry name" value="FADPNR"/>
</dbReference>
<feature type="domain" description="FAD/NAD(P)-binding" evidence="16">
    <location>
        <begin position="31"/>
        <end position="258"/>
    </location>
</feature>
<comment type="similarity">
    <text evidence="5">Belongs to the nitrite and sulfite reductase 4Fe-4S domain family.</text>
</comment>
<comment type="pathway">
    <text evidence="4">Nitrogen metabolism; nitrate reduction (assimilation).</text>
</comment>
<feature type="transmembrane region" description="Helical" evidence="14">
    <location>
        <begin position="987"/>
        <end position="1009"/>
    </location>
</feature>
<protein>
    <submittedName>
        <fullName evidence="18">Uncharacterized protein</fullName>
    </submittedName>
</protein>
<dbReference type="Pfam" id="PF04324">
    <property type="entry name" value="Fer2_BFD"/>
    <property type="match status" value="1"/>
</dbReference>
<feature type="transmembrane region" description="Helical" evidence="14">
    <location>
        <begin position="1030"/>
        <end position="1049"/>
    </location>
</feature>
<keyword evidence="14" id="KW-0812">Transmembrane</keyword>
<dbReference type="Gene3D" id="3.50.50.60">
    <property type="entry name" value="FAD/NAD(P)-binding domain"/>
    <property type="match status" value="3"/>
</dbReference>
<evidence type="ECO:0000313" key="19">
    <source>
        <dbReference type="Proteomes" id="UP000440224"/>
    </source>
</evidence>
<keyword evidence="11" id="KW-0408">Iron</keyword>
<keyword evidence="7" id="KW-0285">Flavoprotein</keyword>
<dbReference type="InterPro" id="IPR036188">
    <property type="entry name" value="FAD/NAD-bd_sf"/>
</dbReference>
<feature type="domain" description="FAD/NAD(P)-binding" evidence="16">
    <location>
        <begin position="347"/>
        <end position="419"/>
    </location>
</feature>
<evidence type="ECO:0000259" key="15">
    <source>
        <dbReference type="Pfam" id="PF04324"/>
    </source>
</evidence>
<keyword evidence="19" id="KW-1185">Reference proteome</keyword>
<dbReference type="GO" id="GO:0051536">
    <property type="term" value="F:iron-sulfur cluster binding"/>
    <property type="evidence" value="ECO:0007669"/>
    <property type="project" value="UniProtKB-KW"/>
</dbReference>
<feature type="region of interest" description="Disordered" evidence="13">
    <location>
        <begin position="1"/>
        <end position="22"/>
    </location>
</feature>
<dbReference type="Pfam" id="PF07992">
    <property type="entry name" value="Pyr_redox_2"/>
    <property type="match status" value="2"/>
</dbReference>
<evidence type="ECO:0000256" key="11">
    <source>
        <dbReference type="ARBA" id="ARBA00023004"/>
    </source>
</evidence>
<dbReference type="PRINTS" id="PR00411">
    <property type="entry name" value="PNDRDTASEI"/>
</dbReference>
<feature type="region of interest" description="Disordered" evidence="13">
    <location>
        <begin position="296"/>
        <end position="352"/>
    </location>
</feature>
<sequence length="1050" mass="113728">MESGLGGTYDGGAGEFPDGPESLAGDDRQTLVIIGNGMVSYRLCQKLVENGVNQSIRIVVFGEERFPAYDRVHLTDIFGGRDGESLILAEEDWYESHGIDLFLDDPVVYVDRERSYVQSYSGRRVPYNRLVFATGSEPFVPPIEGIRVETDDGTKHIRPGVYVYRTFDDVYNIESHVEGSLRVAVIGGGLLGLEAAKAIYDLGRRLHPIEVQVIEVAPGLMPRQLDAQGAAALKEKIEELGVKVQVGKKIKAVLSAKEHFASKKRAEKAASKAAWRQAREAERQAKRQARQALMALSPGELAPGNAGPYRFTQPRGDVDEETPEEPEQEPEEEDLASSEDEVEEEEEAFEDEEERLVMLFDDGTILAVDMIIVSTGIRPRGEIAKAAGLNCAANGGILVDDRLQTSDEQIFAIGECACHNGMTYGLVAPGYQMVDVLVANLLGEDAEFKGADQSAKLKLLGVTVAALGEYDGDTKPLSSALRYTTGGVYRKLVTRQGKLIGAVTVGDWENLDRIRDALVAPVPMSFFDMRRFRSTGNLFAKEESKSITEWADDAVVCGCMRVTRGALSLAIVEGCGTMQALCSKTGAGTVCGSCKPLIAELLGVDENAQVPVAVPVSSVRMGERPTLRERAPTSRRSMTPAPASQRRSTLPGVSRSSTLMNIVMPGSLPPSTGGRARRKTLTQIDLTAGLADFSAEAPAAFAPEAIMRETDAAPISSRRPPSSRPPGSLKPRPSSRPPVPTQAELEAAIRALAPPALPEDEAEVGLSSDRSPALLSEEPAREAMDLQITPLPPLPTFLDESTSSDDVEGADEDDDAYEEEAEAAFKALDEGDYDYGYVQARRSWVPPKRHGLLPPEGRPSLPDIILPRIKGPPPPESGLRPLLVASMGAFLLSVVAVAARPIPVPATMAGRLGPARLLTDDTLKQISGYVLLGLCVLSLVLSLRKRWRRFTWLDVPVFRAIHGVIGASTLLALVAHTGLRLGHKFNLILSVDFLLVCVLGAVAGVVTAISNRWSPMKARDRRLSTSRAHLWAFWPLPVLVALHVVQVYYY</sequence>
<dbReference type="InterPro" id="IPR052034">
    <property type="entry name" value="NasD-like"/>
</dbReference>
<evidence type="ECO:0000313" key="18">
    <source>
        <dbReference type="EMBL" id="MRG95536.1"/>
    </source>
</evidence>
<evidence type="ECO:0000256" key="2">
    <source>
        <dbReference type="ARBA" id="ARBA00001966"/>
    </source>
</evidence>
<evidence type="ECO:0000256" key="13">
    <source>
        <dbReference type="SAM" id="MobiDB-lite"/>
    </source>
</evidence>
<dbReference type="GO" id="GO:0016491">
    <property type="term" value="F:oxidoreductase activity"/>
    <property type="evidence" value="ECO:0007669"/>
    <property type="project" value="UniProtKB-KW"/>
</dbReference>
<comment type="cofactor">
    <cofactor evidence="1">
        <name>siroheme</name>
        <dbReference type="ChEBI" id="CHEBI:60052"/>
    </cofactor>
</comment>
<evidence type="ECO:0000259" key="16">
    <source>
        <dbReference type="Pfam" id="PF07992"/>
    </source>
</evidence>
<feature type="region of interest" description="Disordered" evidence="13">
    <location>
        <begin position="623"/>
        <end position="676"/>
    </location>
</feature>
<dbReference type="EMBL" id="WJIE01000008">
    <property type="protein sequence ID" value="MRG95536.1"/>
    <property type="molecule type" value="Genomic_DNA"/>
</dbReference>
<feature type="compositionally biased region" description="Gly residues" evidence="13">
    <location>
        <begin position="1"/>
        <end position="14"/>
    </location>
</feature>
<comment type="cofactor">
    <cofactor evidence="3">
        <name>FAD</name>
        <dbReference type="ChEBI" id="CHEBI:57692"/>
    </cofactor>
</comment>
<proteinExistence type="inferred from homology"/>
<keyword evidence="9" id="KW-0274">FAD</keyword>
<keyword evidence="6" id="KW-0349">Heme</keyword>
<feature type="transmembrane region" description="Helical" evidence="14">
    <location>
        <begin position="922"/>
        <end position="943"/>
    </location>
</feature>
<evidence type="ECO:0000256" key="10">
    <source>
        <dbReference type="ARBA" id="ARBA00023002"/>
    </source>
</evidence>
<comment type="caution">
    <text evidence="18">The sequence shown here is derived from an EMBL/GenBank/DDBJ whole genome shotgun (WGS) entry which is preliminary data.</text>
</comment>
<feature type="region of interest" description="Disordered" evidence="13">
    <location>
        <begin position="781"/>
        <end position="813"/>
    </location>
</feature>
<dbReference type="RefSeq" id="WP_153822355.1">
    <property type="nucleotide sequence ID" value="NZ_WJIE01000008.1"/>
</dbReference>
<dbReference type="InterPro" id="IPR016156">
    <property type="entry name" value="FAD/NAD-linked_Rdtase_dimer_sf"/>
</dbReference>
<evidence type="ECO:0000256" key="6">
    <source>
        <dbReference type="ARBA" id="ARBA00022617"/>
    </source>
</evidence>
<organism evidence="18 19">
    <name type="scientific">Polyangium spumosum</name>
    <dbReference type="NCBI Taxonomy" id="889282"/>
    <lineage>
        <taxon>Bacteria</taxon>
        <taxon>Pseudomonadati</taxon>
        <taxon>Myxococcota</taxon>
        <taxon>Polyangia</taxon>
        <taxon>Polyangiales</taxon>
        <taxon>Polyangiaceae</taxon>
        <taxon>Polyangium</taxon>
    </lineage>
</organism>
<dbReference type="InterPro" id="IPR007419">
    <property type="entry name" value="BFD-like_2Fe2S-bd_dom"/>
</dbReference>
<evidence type="ECO:0000256" key="9">
    <source>
        <dbReference type="ARBA" id="ARBA00022827"/>
    </source>
</evidence>
<dbReference type="Pfam" id="PF18267">
    <property type="entry name" value="Rubredoxin_C"/>
    <property type="match status" value="1"/>
</dbReference>
<dbReference type="PANTHER" id="PTHR43809:SF1">
    <property type="entry name" value="NITRITE REDUCTASE (NADH) LARGE SUBUNIT"/>
    <property type="match status" value="1"/>
</dbReference>
<feature type="region of interest" description="Disordered" evidence="13">
    <location>
        <begin position="711"/>
        <end position="741"/>
    </location>
</feature>
<name>A0A6N7PXG0_9BACT</name>
<evidence type="ECO:0000256" key="3">
    <source>
        <dbReference type="ARBA" id="ARBA00001974"/>
    </source>
</evidence>
<keyword evidence="10" id="KW-0560">Oxidoreductase</keyword>
<evidence type="ECO:0000256" key="14">
    <source>
        <dbReference type="SAM" id="Phobius"/>
    </source>
</evidence>
<feature type="domain" description="BFD-like [2Fe-2S]-binding" evidence="15">
    <location>
        <begin position="555"/>
        <end position="602"/>
    </location>
</feature>